<reference evidence="1 2" key="1">
    <citation type="journal article" date="2024" name="Proc. Natl. Acad. Sci. U.S.A.">
        <title>The evolutionary genomics of adaptation to stress in wild rhizobium bacteria.</title>
        <authorList>
            <person name="Kehlet-Delgado H."/>
            <person name="Montoya A.P."/>
            <person name="Jensen K.T."/>
            <person name="Wendlandt C.E."/>
            <person name="Dexheimer C."/>
            <person name="Roberts M."/>
            <person name="Torres Martinez L."/>
            <person name="Friesen M.L."/>
            <person name="Griffitts J.S."/>
            <person name="Porter S.S."/>
        </authorList>
    </citation>
    <scope>NUCLEOTIDE SEQUENCE [LARGE SCALE GENOMIC DNA]</scope>
    <source>
        <strain evidence="1 2">M0468</strain>
    </source>
</reference>
<keyword evidence="2" id="KW-1185">Reference proteome</keyword>
<gene>
    <name evidence="1" type="ORF">NKI81_24335</name>
</gene>
<organism evidence="1 2">
    <name type="scientific">Mesorhizobium australicum</name>
    <dbReference type="NCBI Taxonomy" id="536018"/>
    <lineage>
        <taxon>Bacteria</taxon>
        <taxon>Pseudomonadati</taxon>
        <taxon>Pseudomonadota</taxon>
        <taxon>Alphaproteobacteria</taxon>
        <taxon>Hyphomicrobiales</taxon>
        <taxon>Phyllobacteriaceae</taxon>
        <taxon>Mesorhizobium</taxon>
    </lineage>
</organism>
<accession>A0ACC6T574</accession>
<evidence type="ECO:0000313" key="2">
    <source>
        <dbReference type="Proteomes" id="UP001480082"/>
    </source>
</evidence>
<proteinExistence type="predicted"/>
<protein>
    <submittedName>
        <fullName evidence="1">Uncharacterized protein</fullName>
    </submittedName>
</protein>
<sequence>MIRDRDYAFDNGQLVAGISALAVPILPRGRDAIAAMAINMTSARLAPDRLVSLVGLLHRDTRQIEEALNALEGSHIAPTS</sequence>
<name>A0ACC6T574_9HYPH</name>
<dbReference type="Proteomes" id="UP001480082">
    <property type="component" value="Unassembled WGS sequence"/>
</dbReference>
<dbReference type="EMBL" id="JAMYRI010000017">
    <property type="protein sequence ID" value="MER9287047.1"/>
    <property type="molecule type" value="Genomic_DNA"/>
</dbReference>
<evidence type="ECO:0000313" key="1">
    <source>
        <dbReference type="EMBL" id="MER9287047.1"/>
    </source>
</evidence>
<comment type="caution">
    <text evidence="1">The sequence shown here is derived from an EMBL/GenBank/DDBJ whole genome shotgun (WGS) entry which is preliminary data.</text>
</comment>